<organism evidence="2 3">
    <name type="scientific">Roseospira marina</name>
    <dbReference type="NCBI Taxonomy" id="140057"/>
    <lineage>
        <taxon>Bacteria</taxon>
        <taxon>Pseudomonadati</taxon>
        <taxon>Pseudomonadota</taxon>
        <taxon>Alphaproteobacteria</taxon>
        <taxon>Rhodospirillales</taxon>
        <taxon>Rhodospirillaceae</taxon>
        <taxon>Roseospira</taxon>
    </lineage>
</organism>
<gene>
    <name evidence="2" type="ORF">F1188_18815</name>
</gene>
<feature type="region of interest" description="Disordered" evidence="1">
    <location>
        <begin position="1"/>
        <end position="29"/>
    </location>
</feature>
<evidence type="ECO:0000256" key="1">
    <source>
        <dbReference type="SAM" id="MobiDB-lite"/>
    </source>
</evidence>
<feature type="compositionally biased region" description="Low complexity" evidence="1">
    <location>
        <begin position="9"/>
        <end position="20"/>
    </location>
</feature>
<dbReference type="Pfam" id="PF13428">
    <property type="entry name" value="TPR_14"/>
    <property type="match status" value="1"/>
</dbReference>
<comment type="caution">
    <text evidence="2">The sequence shown here is derived from an EMBL/GenBank/DDBJ whole genome shotgun (WGS) entry which is preliminary data.</text>
</comment>
<sequence length="326" mass="34634">MPQPDPTRDAAPATAATPASPAAPAPSPADDALEHMLAAHEAGQHKHAELMASFAMKTHADSAVPWLVFLESLLAQGRAERVATAAPIPLKAFHNQPELLRLLGEAMLAAGQPQAAEPCLRACLRRNPTNPVALQALDRILTDAGRPDPGVQALLATHPDPADATAAWRRDAPRAWLAKNTPMTDAAACQRAIAIAPAFAEAYEALAERLAETSDTGRAIMAADRALTLNRAGTTARQIRSLLLVREGQIARSIGDARAAIALTPDSAQPYFVLAYALLNGLRDDAAAAQHARGRTVNPNHPSGQFAMKEWRDRGADADFSWYFAS</sequence>
<dbReference type="OrthoDB" id="6193797at2"/>
<dbReference type="InterPro" id="IPR011990">
    <property type="entry name" value="TPR-like_helical_dom_sf"/>
</dbReference>
<proteinExistence type="predicted"/>
<keyword evidence="3" id="KW-1185">Reference proteome</keyword>
<dbReference type="Proteomes" id="UP000324065">
    <property type="component" value="Unassembled WGS sequence"/>
</dbReference>
<name>A0A5M6I6G0_9PROT</name>
<dbReference type="Gene3D" id="1.25.40.10">
    <property type="entry name" value="Tetratricopeptide repeat domain"/>
    <property type="match status" value="3"/>
</dbReference>
<evidence type="ECO:0000313" key="2">
    <source>
        <dbReference type="EMBL" id="KAA5603831.1"/>
    </source>
</evidence>
<accession>A0A5M6I6G0</accession>
<dbReference type="SUPFAM" id="SSF48452">
    <property type="entry name" value="TPR-like"/>
    <property type="match status" value="2"/>
</dbReference>
<evidence type="ECO:0000313" key="3">
    <source>
        <dbReference type="Proteomes" id="UP000324065"/>
    </source>
</evidence>
<protein>
    <submittedName>
        <fullName evidence="2">Tetratricopeptide repeat protein</fullName>
    </submittedName>
</protein>
<dbReference type="AlphaFoldDB" id="A0A5M6I6G0"/>
<reference evidence="2 3" key="1">
    <citation type="submission" date="2019-09" db="EMBL/GenBank/DDBJ databases">
        <title>Genome sequence of Roseospira marina, one of the more divergent members of the non-sulfur purple photosynthetic bacterial family, the Rhodospirillaceae.</title>
        <authorList>
            <person name="Meyer T."/>
            <person name="Kyndt J."/>
        </authorList>
    </citation>
    <scope>NUCLEOTIDE SEQUENCE [LARGE SCALE GENOMIC DNA]</scope>
    <source>
        <strain evidence="2 3">DSM 15113</strain>
    </source>
</reference>
<dbReference type="EMBL" id="VWPJ01000029">
    <property type="protein sequence ID" value="KAA5603831.1"/>
    <property type="molecule type" value="Genomic_DNA"/>
</dbReference>
<dbReference type="RefSeq" id="WP_150063999.1">
    <property type="nucleotide sequence ID" value="NZ_JACHII010000005.1"/>
</dbReference>